<keyword evidence="2" id="KW-1185">Reference proteome</keyword>
<evidence type="ECO:0000313" key="2">
    <source>
        <dbReference type="Proteomes" id="UP000008461"/>
    </source>
</evidence>
<dbReference type="HOGENOM" id="CLU_118082_0_0_10"/>
<dbReference type="AlphaFoldDB" id="F4L1E8"/>
<dbReference type="eggNOG" id="COG1247">
    <property type="taxonomic scope" value="Bacteria"/>
</dbReference>
<reference key="2">
    <citation type="submission" date="2011-04" db="EMBL/GenBank/DDBJ databases">
        <title>Complete sequence of chromosome of Haliscomenobacter hydrossis DSM 1100.</title>
        <authorList>
            <consortium name="US DOE Joint Genome Institute (JGI-PGF)"/>
            <person name="Lucas S."/>
            <person name="Han J."/>
            <person name="Lapidus A."/>
            <person name="Bruce D."/>
            <person name="Goodwin L."/>
            <person name="Pitluck S."/>
            <person name="Peters L."/>
            <person name="Kyrpides N."/>
            <person name="Mavromatis K."/>
            <person name="Ivanova N."/>
            <person name="Ovchinnikova G."/>
            <person name="Pagani I."/>
            <person name="Daligault H."/>
            <person name="Detter J.C."/>
            <person name="Han C."/>
            <person name="Land M."/>
            <person name="Hauser L."/>
            <person name="Markowitz V."/>
            <person name="Cheng J.-F."/>
            <person name="Hugenholtz P."/>
            <person name="Woyke T."/>
            <person name="Wu D."/>
            <person name="Verbarg S."/>
            <person name="Frueling A."/>
            <person name="Brambilla E."/>
            <person name="Klenk H.-P."/>
            <person name="Eisen J.A."/>
        </authorList>
    </citation>
    <scope>NUCLEOTIDE SEQUENCE</scope>
    <source>
        <strain>DSM 1100</strain>
    </source>
</reference>
<gene>
    <name evidence="1" type="ordered locus">Halhy_6022</name>
</gene>
<dbReference type="InterPro" id="IPR016181">
    <property type="entry name" value="Acyl_CoA_acyltransferase"/>
</dbReference>
<organism evidence="1 2">
    <name type="scientific">Haliscomenobacter hydrossis (strain ATCC 27775 / DSM 1100 / LMG 10767 / O)</name>
    <dbReference type="NCBI Taxonomy" id="760192"/>
    <lineage>
        <taxon>Bacteria</taxon>
        <taxon>Pseudomonadati</taxon>
        <taxon>Bacteroidota</taxon>
        <taxon>Saprospiria</taxon>
        <taxon>Saprospirales</taxon>
        <taxon>Haliscomenobacteraceae</taxon>
        <taxon>Haliscomenobacter</taxon>
    </lineage>
</organism>
<dbReference type="Proteomes" id="UP000008461">
    <property type="component" value="Chromosome"/>
</dbReference>
<name>F4L1E8_HALH1</name>
<dbReference type="KEGG" id="hhy:Halhy_6022"/>
<evidence type="ECO:0000313" key="1">
    <source>
        <dbReference type="EMBL" id="AEE53845.1"/>
    </source>
</evidence>
<proteinExistence type="predicted"/>
<dbReference type="Gene3D" id="3.40.630.30">
    <property type="match status" value="1"/>
</dbReference>
<dbReference type="EMBL" id="CP002691">
    <property type="protein sequence ID" value="AEE53845.1"/>
    <property type="molecule type" value="Genomic_DNA"/>
</dbReference>
<dbReference type="SUPFAM" id="SSF55729">
    <property type="entry name" value="Acyl-CoA N-acyltransferases (Nat)"/>
    <property type="match status" value="1"/>
</dbReference>
<protein>
    <submittedName>
        <fullName evidence="1">Acetyltransferase</fullName>
    </submittedName>
</protein>
<dbReference type="STRING" id="760192.Halhy_6022"/>
<accession>F4L1E8</accession>
<sequence>MITFTTANTPSDLQGILSLQKANLPQGLTPEEIQSQGFVTVDHTYEQMAMLNDLEKHLIAKDGDQVVGYLLAMTEASKYELPILVPMFEAFDDIVYQGKKISEYHYLVVGQVCLGKGYRGQGLLDQSYAAYKAFYGDKYDFAITEIARSNPRSLNAHKRIGFKEVHTFTDSNQTEWIVVLWDWKNEQ</sequence>
<reference evidence="1 2" key="1">
    <citation type="journal article" date="2011" name="Stand. Genomic Sci.">
        <title>Complete genome sequence of Haliscomenobacter hydrossis type strain (O).</title>
        <authorList>
            <consortium name="US DOE Joint Genome Institute (JGI-PGF)"/>
            <person name="Daligault H."/>
            <person name="Lapidus A."/>
            <person name="Zeytun A."/>
            <person name="Nolan M."/>
            <person name="Lucas S."/>
            <person name="Del Rio T.G."/>
            <person name="Tice H."/>
            <person name="Cheng J.F."/>
            <person name="Tapia R."/>
            <person name="Han C."/>
            <person name="Goodwin L."/>
            <person name="Pitluck S."/>
            <person name="Liolios K."/>
            <person name="Pagani I."/>
            <person name="Ivanova N."/>
            <person name="Huntemann M."/>
            <person name="Mavromatis K."/>
            <person name="Mikhailova N."/>
            <person name="Pati A."/>
            <person name="Chen A."/>
            <person name="Palaniappan K."/>
            <person name="Land M."/>
            <person name="Hauser L."/>
            <person name="Brambilla E.M."/>
            <person name="Rohde M."/>
            <person name="Verbarg S."/>
            <person name="Goker M."/>
            <person name="Bristow J."/>
            <person name="Eisen J.A."/>
            <person name="Markowitz V."/>
            <person name="Hugenholtz P."/>
            <person name="Kyrpides N.C."/>
            <person name="Klenk H.P."/>
            <person name="Woyke T."/>
        </authorList>
    </citation>
    <scope>NUCLEOTIDE SEQUENCE [LARGE SCALE GENOMIC DNA]</scope>
    <source>
        <strain evidence="2">ATCC 27775 / DSM 1100 / LMG 10767 / O</strain>
    </source>
</reference>
<dbReference type="RefSeq" id="WP_013768371.1">
    <property type="nucleotide sequence ID" value="NC_015510.1"/>
</dbReference>
<dbReference type="OrthoDB" id="5109343at2"/>